<proteinExistence type="predicted"/>
<reference evidence="1" key="2">
    <citation type="submission" date="2019-01" db="UniProtKB">
        <authorList>
            <consortium name="EnsemblPlants"/>
        </authorList>
    </citation>
    <scope>IDENTIFICATION</scope>
    <source>
        <strain evidence="1">cv. Heinz 1706</strain>
    </source>
</reference>
<dbReference type="Gramene" id="Solyc06g065280.1.1">
    <property type="protein sequence ID" value="Solyc06g065280.1.1.1"/>
    <property type="gene ID" value="Solyc06g065280.1"/>
</dbReference>
<dbReference type="PaxDb" id="4081-Solyc06g065280.1.1"/>
<protein>
    <submittedName>
        <fullName evidence="1">Uncharacterized protein</fullName>
    </submittedName>
</protein>
<dbReference type="Proteomes" id="UP000004994">
    <property type="component" value="Chromosome 6"/>
</dbReference>
<reference evidence="1" key="1">
    <citation type="journal article" date="2012" name="Nature">
        <title>The tomato genome sequence provides insights into fleshy fruit evolution.</title>
        <authorList>
            <consortium name="Tomato Genome Consortium"/>
        </authorList>
    </citation>
    <scope>NUCLEOTIDE SEQUENCE [LARGE SCALE GENOMIC DNA]</scope>
    <source>
        <strain evidence="1">cv. Heinz 1706</strain>
    </source>
</reference>
<evidence type="ECO:0000313" key="2">
    <source>
        <dbReference type="Proteomes" id="UP000004994"/>
    </source>
</evidence>
<organism evidence="1">
    <name type="scientific">Solanum lycopersicum</name>
    <name type="common">Tomato</name>
    <name type="synonym">Lycopersicon esculentum</name>
    <dbReference type="NCBI Taxonomy" id="4081"/>
    <lineage>
        <taxon>Eukaryota</taxon>
        <taxon>Viridiplantae</taxon>
        <taxon>Streptophyta</taxon>
        <taxon>Embryophyta</taxon>
        <taxon>Tracheophyta</taxon>
        <taxon>Spermatophyta</taxon>
        <taxon>Magnoliopsida</taxon>
        <taxon>eudicotyledons</taxon>
        <taxon>Gunneridae</taxon>
        <taxon>Pentapetalae</taxon>
        <taxon>asterids</taxon>
        <taxon>lamiids</taxon>
        <taxon>Solanales</taxon>
        <taxon>Solanaceae</taxon>
        <taxon>Solanoideae</taxon>
        <taxon>Solaneae</taxon>
        <taxon>Solanum</taxon>
        <taxon>Solanum subgen. Lycopersicon</taxon>
    </lineage>
</organism>
<dbReference type="AlphaFoldDB" id="A0A3Q7GYU4"/>
<sequence>MLCFRDADTFQISLQNYICIPSSLHVFLQYVYITFGIKEDLELLFHKQNKNKVDF</sequence>
<keyword evidence="2" id="KW-1185">Reference proteome</keyword>
<dbReference type="InParanoid" id="A0A3Q7GYU4"/>
<accession>A0A3Q7GYU4</accession>
<name>A0A3Q7GYU4_SOLLC</name>
<evidence type="ECO:0000313" key="1">
    <source>
        <dbReference type="EnsemblPlants" id="Solyc06g065280.1.1.1"/>
    </source>
</evidence>
<dbReference type="EnsemblPlants" id="Solyc06g065280.1.1">
    <property type="protein sequence ID" value="Solyc06g065280.1.1.1"/>
    <property type="gene ID" value="Solyc06g065280.1"/>
</dbReference>